<accession>A0A1I7Z7Q5</accession>
<dbReference type="AlphaFoldDB" id="A0A1I7Z7Q5"/>
<name>A0A1I7Z7Q5_9BILA</name>
<organism evidence="1 2">
    <name type="scientific">Steinernema glaseri</name>
    <dbReference type="NCBI Taxonomy" id="37863"/>
    <lineage>
        <taxon>Eukaryota</taxon>
        <taxon>Metazoa</taxon>
        <taxon>Ecdysozoa</taxon>
        <taxon>Nematoda</taxon>
        <taxon>Chromadorea</taxon>
        <taxon>Rhabditida</taxon>
        <taxon>Tylenchina</taxon>
        <taxon>Panagrolaimomorpha</taxon>
        <taxon>Strongyloidoidea</taxon>
        <taxon>Steinernematidae</taxon>
        <taxon>Steinernema</taxon>
    </lineage>
</organism>
<keyword evidence="1" id="KW-1185">Reference proteome</keyword>
<dbReference type="WBParaSite" id="L893_g23755.t1">
    <property type="protein sequence ID" value="L893_g23755.t1"/>
    <property type="gene ID" value="L893_g23755"/>
</dbReference>
<dbReference type="Proteomes" id="UP000095287">
    <property type="component" value="Unplaced"/>
</dbReference>
<reference evidence="2" key="1">
    <citation type="submission" date="2016-11" db="UniProtKB">
        <authorList>
            <consortium name="WormBaseParasite"/>
        </authorList>
    </citation>
    <scope>IDENTIFICATION</scope>
</reference>
<protein>
    <submittedName>
        <fullName evidence="2">Uncharacterized protein</fullName>
    </submittedName>
</protein>
<evidence type="ECO:0000313" key="1">
    <source>
        <dbReference type="Proteomes" id="UP000095287"/>
    </source>
</evidence>
<sequence length="81" mass="9375">MLCQELRVSIYEKRNLFCGEYMTPMLAIWKSVSHMMGPGSVSSQCENTRHIAAFEPALCYAMNARQINAILFNIHEENRYD</sequence>
<evidence type="ECO:0000313" key="2">
    <source>
        <dbReference type="WBParaSite" id="L893_g23755.t1"/>
    </source>
</evidence>
<proteinExistence type="predicted"/>